<reference evidence="1 2" key="1">
    <citation type="journal article" date="2024" name="Plant J.">
        <title>Genome sequences and population genomics reveal climatic adaptation and genomic divergence between two closely related sweetgum species.</title>
        <authorList>
            <person name="Xu W.Q."/>
            <person name="Ren C.Q."/>
            <person name="Zhang X.Y."/>
            <person name="Comes H.P."/>
            <person name="Liu X.H."/>
            <person name="Li Y.G."/>
            <person name="Kettle C.J."/>
            <person name="Jalonen R."/>
            <person name="Gaisberger H."/>
            <person name="Ma Y.Z."/>
            <person name="Qiu Y.X."/>
        </authorList>
    </citation>
    <scope>NUCLEOTIDE SEQUENCE [LARGE SCALE GENOMIC DNA]</scope>
    <source>
        <strain evidence="1">Hangzhou</strain>
    </source>
</reference>
<organism evidence="1 2">
    <name type="scientific">Liquidambar formosana</name>
    <name type="common">Formosan gum</name>
    <dbReference type="NCBI Taxonomy" id="63359"/>
    <lineage>
        <taxon>Eukaryota</taxon>
        <taxon>Viridiplantae</taxon>
        <taxon>Streptophyta</taxon>
        <taxon>Embryophyta</taxon>
        <taxon>Tracheophyta</taxon>
        <taxon>Spermatophyta</taxon>
        <taxon>Magnoliopsida</taxon>
        <taxon>eudicotyledons</taxon>
        <taxon>Gunneridae</taxon>
        <taxon>Pentapetalae</taxon>
        <taxon>Saxifragales</taxon>
        <taxon>Altingiaceae</taxon>
        <taxon>Liquidambar</taxon>
    </lineage>
</organism>
<dbReference type="AlphaFoldDB" id="A0AAP0RZD5"/>
<keyword evidence="2" id="KW-1185">Reference proteome</keyword>
<evidence type="ECO:0000313" key="1">
    <source>
        <dbReference type="EMBL" id="KAK9284716.1"/>
    </source>
</evidence>
<evidence type="ECO:0000313" key="2">
    <source>
        <dbReference type="Proteomes" id="UP001415857"/>
    </source>
</evidence>
<comment type="caution">
    <text evidence="1">The sequence shown here is derived from an EMBL/GenBank/DDBJ whole genome shotgun (WGS) entry which is preliminary data.</text>
</comment>
<accession>A0AAP0RZD5</accession>
<sequence length="151" mass="16406">MNDPKYAYPYPPQVSRLCVAAASLTSVAATPPSSLSADVCNLVRELFHFLPLLLYRLWNVVLEAEMNDPKYAYPYPPQVLRLCVAAASLTSVAATPPSSLSADVCLPEHANSRLMNPKFSLVSQTILRNVPGQKISQAGLDQGYSNDKPSL</sequence>
<protein>
    <submittedName>
        <fullName evidence="1">Uncharacterized protein</fullName>
    </submittedName>
</protein>
<gene>
    <name evidence="1" type="ORF">L1049_023892</name>
</gene>
<dbReference type="EMBL" id="JBBPBK010000005">
    <property type="protein sequence ID" value="KAK9284716.1"/>
    <property type="molecule type" value="Genomic_DNA"/>
</dbReference>
<name>A0AAP0RZD5_LIQFO</name>
<dbReference type="Proteomes" id="UP001415857">
    <property type="component" value="Unassembled WGS sequence"/>
</dbReference>
<proteinExistence type="predicted"/>